<dbReference type="VEuPathDB" id="ToxoDB:EMH_0079200"/>
<sequence length="97" mass="10016">MCASETVESSTGNGLSKPETECVCSAEGGFATVWEGVGARFGSSGNLCDTNRAGWLGAAICARETEESETASGLNESETDYLCSAEGGLRQVRLLNA</sequence>
<keyword evidence="3" id="KW-1185">Reference proteome</keyword>
<dbReference type="GeneID" id="60403816"/>
<evidence type="ECO:0000313" key="2">
    <source>
        <dbReference type="EMBL" id="CDJ36409.1"/>
    </source>
</evidence>
<gene>
    <name evidence="2" type="ORF">EMH_0016520</name>
    <name evidence="1" type="ORF">EMH_0079200</name>
</gene>
<dbReference type="AlphaFoldDB" id="U6KEQ7"/>
<dbReference type="RefSeq" id="XP_037878697.1">
    <property type="nucleotide sequence ID" value="XM_038022843.1"/>
</dbReference>
<accession>U6KEQ7</accession>
<proteinExistence type="predicted"/>
<reference evidence="2" key="1">
    <citation type="submission" date="2013-10" db="EMBL/GenBank/DDBJ databases">
        <title>Genomic analysis of the causative agents of coccidiosis in chickens.</title>
        <authorList>
            <person name="Reid A.J."/>
            <person name="Blake D."/>
            <person name="Billington K."/>
            <person name="Browne H."/>
            <person name="Dunn M."/>
            <person name="Hung S."/>
            <person name="Kawahara F."/>
            <person name="Miranda-Saavedra D."/>
            <person name="Mourier T."/>
            <person name="Nagra H."/>
            <person name="Otto T.D."/>
            <person name="Rawlings N."/>
            <person name="Sanchez A."/>
            <person name="Sanders M."/>
            <person name="Subramaniam C."/>
            <person name="Tay Y."/>
            <person name="Dear P."/>
            <person name="Doerig C."/>
            <person name="Gruber A."/>
            <person name="Parkinson J."/>
            <person name="Shirley M."/>
            <person name="Wan K.L."/>
            <person name="Berriman M."/>
            <person name="Tomley F."/>
            <person name="Pain A."/>
        </authorList>
    </citation>
    <scope>NUCLEOTIDE SEQUENCE [LARGE SCALE GENOMIC DNA]</scope>
    <source>
        <strain evidence="2">Houghton</strain>
    </source>
</reference>
<name>U6KEQ7_9EIME</name>
<evidence type="ECO:0000313" key="1">
    <source>
        <dbReference type="EMBL" id="CDJ36333.1"/>
    </source>
</evidence>
<reference evidence="2" key="2">
    <citation type="submission" date="2013-10" db="EMBL/GenBank/DDBJ databases">
        <authorList>
            <person name="Aslett M."/>
        </authorList>
    </citation>
    <scope>NUCLEOTIDE SEQUENCE [LARGE SCALE GENOMIC DNA]</scope>
    <source>
        <strain evidence="2">Houghton</strain>
    </source>
</reference>
<dbReference type="EMBL" id="HG735799">
    <property type="protein sequence ID" value="CDJ36333.1"/>
    <property type="molecule type" value="Genomic_DNA"/>
</dbReference>
<dbReference type="Proteomes" id="UP000030744">
    <property type="component" value="Unassembled WGS sequence"/>
</dbReference>
<protein>
    <submittedName>
        <fullName evidence="2">Uncharacterized protein</fullName>
    </submittedName>
</protein>
<organism evidence="2 3">
    <name type="scientific">Eimeria mitis</name>
    <dbReference type="NCBI Taxonomy" id="44415"/>
    <lineage>
        <taxon>Eukaryota</taxon>
        <taxon>Sar</taxon>
        <taxon>Alveolata</taxon>
        <taxon>Apicomplexa</taxon>
        <taxon>Conoidasida</taxon>
        <taxon>Coccidia</taxon>
        <taxon>Eucoccidiorida</taxon>
        <taxon>Eimeriorina</taxon>
        <taxon>Eimeriidae</taxon>
        <taxon>Eimeria</taxon>
    </lineage>
</organism>
<dbReference type="VEuPathDB" id="ToxoDB:EMH_0016520"/>
<evidence type="ECO:0000313" key="3">
    <source>
        <dbReference type="Proteomes" id="UP000030744"/>
    </source>
</evidence>
<dbReference type="EMBL" id="HG735920">
    <property type="protein sequence ID" value="CDJ36409.1"/>
    <property type="molecule type" value="Genomic_DNA"/>
</dbReference>